<dbReference type="CDD" id="cd09873">
    <property type="entry name" value="PIN_Pae0151-like"/>
    <property type="match status" value="1"/>
</dbReference>
<dbReference type="InterPro" id="IPR002716">
    <property type="entry name" value="PIN_dom"/>
</dbReference>
<dbReference type="Proteomes" id="UP000033995">
    <property type="component" value="Unassembled WGS sequence"/>
</dbReference>
<reference evidence="3 4" key="1">
    <citation type="journal article" date="2015" name="Nature">
        <title>rRNA introns, odd ribosomes, and small enigmatic genomes across a large radiation of phyla.</title>
        <authorList>
            <person name="Brown C.T."/>
            <person name="Hug L.A."/>
            <person name="Thomas B.C."/>
            <person name="Sharon I."/>
            <person name="Castelle C.J."/>
            <person name="Singh A."/>
            <person name="Wilkins M.J."/>
            <person name="Williams K.H."/>
            <person name="Banfield J.F."/>
        </authorList>
    </citation>
    <scope>NUCLEOTIDE SEQUENCE [LARGE SCALE GENOMIC DNA]</scope>
</reference>
<comment type="caution">
    <text evidence="3">The sequence shown here is derived from an EMBL/GenBank/DDBJ whole genome shotgun (WGS) entry which is preliminary data.</text>
</comment>
<accession>A0A0F9ZSM9</accession>
<evidence type="ECO:0000259" key="2">
    <source>
        <dbReference type="Pfam" id="PF01850"/>
    </source>
</evidence>
<sequence length="137" mass="15680">MNKCVLDASIILTSLLESKKSVLDKINTYLFDIQKGSLKSFSVNFLKTEVANGLRFGLSDPEKATKFFNSFLSLPIKYEKLDTPLYEEAIYLAFKYKTTVYDTLYHVLAKAQNAMFLTCDEDYYKKAKSLGDIELIK</sequence>
<evidence type="ECO:0000313" key="3">
    <source>
        <dbReference type="EMBL" id="KKP47229.1"/>
    </source>
</evidence>
<proteinExistence type="predicted"/>
<dbReference type="Pfam" id="PF01850">
    <property type="entry name" value="PIN"/>
    <property type="match status" value="1"/>
</dbReference>
<organism evidence="3 4">
    <name type="scientific">Candidatus Woesebacteria bacterium GW2011_GWA2_33_28</name>
    <dbReference type="NCBI Taxonomy" id="1618561"/>
    <lineage>
        <taxon>Bacteria</taxon>
        <taxon>Candidatus Woeseibacteriota</taxon>
    </lineage>
</organism>
<dbReference type="EMBL" id="LBOZ01000005">
    <property type="protein sequence ID" value="KKP47229.1"/>
    <property type="molecule type" value="Genomic_DNA"/>
</dbReference>
<dbReference type="AlphaFoldDB" id="A0A0F9ZSM9"/>
<keyword evidence="1" id="KW-0460">Magnesium</keyword>
<protein>
    <recommendedName>
        <fullName evidence="2">PIN domain-containing protein</fullName>
    </recommendedName>
</protein>
<dbReference type="SUPFAM" id="SSF88723">
    <property type="entry name" value="PIN domain-like"/>
    <property type="match status" value="1"/>
</dbReference>
<name>A0A0F9ZSM9_9BACT</name>
<evidence type="ECO:0000256" key="1">
    <source>
        <dbReference type="ARBA" id="ARBA00022842"/>
    </source>
</evidence>
<dbReference type="InterPro" id="IPR029060">
    <property type="entry name" value="PIN-like_dom_sf"/>
</dbReference>
<dbReference type="InterPro" id="IPR044153">
    <property type="entry name" value="PIN_Pae0151-like"/>
</dbReference>
<evidence type="ECO:0000313" key="4">
    <source>
        <dbReference type="Proteomes" id="UP000033995"/>
    </source>
</evidence>
<feature type="domain" description="PIN" evidence="2">
    <location>
        <begin position="6"/>
        <end position="128"/>
    </location>
</feature>
<dbReference type="PANTHER" id="PTHR35901:SF1">
    <property type="entry name" value="EXONUCLEASE VAPC9"/>
    <property type="match status" value="1"/>
</dbReference>
<dbReference type="Gene3D" id="3.40.50.1010">
    <property type="entry name" value="5'-nuclease"/>
    <property type="match status" value="1"/>
</dbReference>
<dbReference type="PANTHER" id="PTHR35901">
    <property type="entry name" value="RIBONUCLEASE VAPC3"/>
    <property type="match status" value="1"/>
</dbReference>
<gene>
    <name evidence="3" type="ORF">UR38_C0005G0042</name>
</gene>
<dbReference type="InterPro" id="IPR051619">
    <property type="entry name" value="TypeII_TA_RNase_PINc/VapC"/>
</dbReference>